<feature type="domain" description="Polysaccharide chain length determinant N-terminal" evidence="7">
    <location>
        <begin position="17"/>
        <end position="88"/>
    </location>
</feature>
<dbReference type="InterPro" id="IPR050445">
    <property type="entry name" value="Bact_polysacc_biosynth/exp"/>
</dbReference>
<proteinExistence type="predicted"/>
<accession>A0A562BNA1</accession>
<organism evidence="8 9">
    <name type="scientific">Cupriavidus gilardii J11</name>
    <dbReference type="NCBI Taxonomy" id="936133"/>
    <lineage>
        <taxon>Bacteria</taxon>
        <taxon>Pseudomonadati</taxon>
        <taxon>Pseudomonadota</taxon>
        <taxon>Betaproteobacteria</taxon>
        <taxon>Burkholderiales</taxon>
        <taxon>Burkholderiaceae</taxon>
        <taxon>Cupriavidus</taxon>
    </lineage>
</organism>
<keyword evidence="5 6" id="KW-0472">Membrane</keyword>
<evidence type="ECO:0000256" key="1">
    <source>
        <dbReference type="ARBA" id="ARBA00004651"/>
    </source>
</evidence>
<keyword evidence="4 6" id="KW-1133">Transmembrane helix</keyword>
<name>A0A562BNA1_9BURK</name>
<keyword evidence="3 6" id="KW-0812">Transmembrane</keyword>
<dbReference type="OrthoDB" id="8939189at2"/>
<comment type="subcellular location">
    <subcellularLocation>
        <location evidence="1">Cell membrane</location>
        <topology evidence="1">Multi-pass membrane protein</topology>
    </subcellularLocation>
</comment>
<evidence type="ECO:0000313" key="8">
    <source>
        <dbReference type="EMBL" id="TWG86419.1"/>
    </source>
</evidence>
<dbReference type="GO" id="GO:0005886">
    <property type="term" value="C:plasma membrane"/>
    <property type="evidence" value="ECO:0007669"/>
    <property type="project" value="UniProtKB-SubCell"/>
</dbReference>
<dbReference type="AlphaFoldDB" id="A0A562BNA1"/>
<gene>
    <name evidence="8" type="ORF">L602_002000000240</name>
</gene>
<feature type="transmembrane region" description="Helical" evidence="6">
    <location>
        <begin position="33"/>
        <end position="52"/>
    </location>
</feature>
<evidence type="ECO:0000256" key="2">
    <source>
        <dbReference type="ARBA" id="ARBA00022475"/>
    </source>
</evidence>
<dbReference type="GO" id="GO:0004713">
    <property type="term" value="F:protein tyrosine kinase activity"/>
    <property type="evidence" value="ECO:0007669"/>
    <property type="project" value="TreeGrafter"/>
</dbReference>
<dbReference type="Pfam" id="PF02706">
    <property type="entry name" value="Wzz"/>
    <property type="match status" value="1"/>
</dbReference>
<reference evidence="8 9" key="1">
    <citation type="submission" date="2019-07" db="EMBL/GenBank/DDBJ databases">
        <title>Genome sequencing of lignin-degrading bacterial isolates.</title>
        <authorList>
            <person name="Gladden J."/>
        </authorList>
    </citation>
    <scope>NUCLEOTIDE SEQUENCE [LARGE SCALE GENOMIC DNA]</scope>
    <source>
        <strain evidence="8 9">J11</strain>
    </source>
</reference>
<dbReference type="PANTHER" id="PTHR32309:SF13">
    <property type="entry name" value="FERRIC ENTEROBACTIN TRANSPORT PROTEIN FEPE"/>
    <property type="match status" value="1"/>
</dbReference>
<dbReference type="Proteomes" id="UP000318141">
    <property type="component" value="Unassembled WGS sequence"/>
</dbReference>
<protein>
    <submittedName>
        <fullName evidence="8">LPS O-antigen subunit length determinant protein (WzzB/FepE family)</fullName>
    </submittedName>
</protein>
<keyword evidence="2" id="KW-1003">Cell membrane</keyword>
<evidence type="ECO:0000256" key="4">
    <source>
        <dbReference type="ARBA" id="ARBA00022989"/>
    </source>
</evidence>
<dbReference type="InterPro" id="IPR003856">
    <property type="entry name" value="LPS_length_determ_N"/>
</dbReference>
<comment type="caution">
    <text evidence="8">The sequence shown here is derived from an EMBL/GenBank/DDBJ whole genome shotgun (WGS) entry which is preliminary data.</text>
</comment>
<feature type="transmembrane region" description="Helical" evidence="6">
    <location>
        <begin position="259"/>
        <end position="280"/>
    </location>
</feature>
<evidence type="ECO:0000256" key="3">
    <source>
        <dbReference type="ARBA" id="ARBA00022692"/>
    </source>
</evidence>
<sequence>MNDTDKTLNASPTERTELEFRDIIAVPLRRWKWVVLTPAVFFLIGLLTVYLLRPEWEITATVEIGQVGQPRAGEDRLIEAPQVLAARVRADGYDVEALTAAGLKLPDDAGKLLKDTLNAQVVPGTNFVTLRARAYSPETGQSAVRAVTGFIIAEHKRTAADIIAMNRAALASVEGALQESRRIKGGVQGSAQQAAQTARPAGGDAVLSSMLLSQQNQEIYQLEQLRLALQSSLSPTRTFPTKRLGDAVVSLSPVFPHTVSILSMAVVGGLALGLLLAFVADQTAASRRRTL</sequence>
<evidence type="ECO:0000313" key="9">
    <source>
        <dbReference type="Proteomes" id="UP000318141"/>
    </source>
</evidence>
<evidence type="ECO:0000256" key="5">
    <source>
        <dbReference type="ARBA" id="ARBA00023136"/>
    </source>
</evidence>
<evidence type="ECO:0000259" key="7">
    <source>
        <dbReference type="Pfam" id="PF02706"/>
    </source>
</evidence>
<dbReference type="PANTHER" id="PTHR32309">
    <property type="entry name" value="TYROSINE-PROTEIN KINASE"/>
    <property type="match status" value="1"/>
</dbReference>
<evidence type="ECO:0000256" key="6">
    <source>
        <dbReference type="SAM" id="Phobius"/>
    </source>
</evidence>
<dbReference type="EMBL" id="VLJN01000013">
    <property type="protein sequence ID" value="TWG86419.1"/>
    <property type="molecule type" value="Genomic_DNA"/>
</dbReference>
<keyword evidence="9" id="KW-1185">Reference proteome</keyword>